<comment type="caution">
    <text evidence="4">The sequence shown here is derived from an EMBL/GenBank/DDBJ whole genome shotgun (WGS) entry which is preliminary data.</text>
</comment>
<reference evidence="4 5" key="1">
    <citation type="journal article" date="2015" name="Stand. Genomic Sci.">
        <title>Genomic Encyclopedia of Bacterial and Archaeal Type Strains, Phase III: the genomes of soil and plant-associated and newly described type strains.</title>
        <authorList>
            <person name="Whitman W.B."/>
            <person name="Woyke T."/>
            <person name="Klenk H.P."/>
            <person name="Zhou Y."/>
            <person name="Lilburn T.G."/>
            <person name="Beck B.J."/>
            <person name="De Vos P."/>
            <person name="Vandamme P."/>
            <person name="Eisen J.A."/>
            <person name="Garrity G."/>
            <person name="Hugenholtz P."/>
            <person name="Kyrpides N.C."/>
        </authorList>
    </citation>
    <scope>NUCLEOTIDE SEQUENCE [LARGE SCALE GENOMIC DNA]</scope>
    <source>
        <strain evidence="4 5">CECT 7306</strain>
    </source>
</reference>
<dbReference type="InParanoid" id="A0A3N1GWX6"/>
<name>A0A3N1GWX6_9ACTN</name>
<evidence type="ECO:0000313" key="4">
    <source>
        <dbReference type="EMBL" id="ROP34679.1"/>
    </source>
</evidence>
<dbReference type="Pfam" id="PF00498">
    <property type="entry name" value="FHA"/>
    <property type="match status" value="1"/>
</dbReference>
<dbReference type="Gene3D" id="2.60.200.20">
    <property type="match status" value="1"/>
</dbReference>
<sequence length="250" mass="26867">MGVLDRFERRVERAVNGAFAKVFKSEVQPVELASALRRETDTSAQVISRDRTLVPNAFTIALGPGDHDKVQSWDETLSEELADAVTEHARQQRYAFLGPVSVAFERDEDLDTGVFRVRSARVKGSIAPATAAAATPEHPVLDVDGSRYQLTGTTTVVGRGGEADVVVDDPGVSRRHVEVRVTGGRATVRDLGSTNGTFVDGRRVEQAVLVDGSTVTVGRTRITFSSRDRSRGRTGAVDETGAHDLGGPAR</sequence>
<dbReference type="SMART" id="SM00240">
    <property type="entry name" value="FHA"/>
    <property type="match status" value="1"/>
</dbReference>
<dbReference type="OrthoDB" id="151099at2"/>
<dbReference type="Proteomes" id="UP000276232">
    <property type="component" value="Unassembled WGS sequence"/>
</dbReference>
<dbReference type="InterPro" id="IPR008984">
    <property type="entry name" value="SMAD_FHA_dom_sf"/>
</dbReference>
<organism evidence="4 5">
    <name type="scientific">Pseudokineococcus lusitanus</name>
    <dbReference type="NCBI Taxonomy" id="763993"/>
    <lineage>
        <taxon>Bacteria</taxon>
        <taxon>Bacillati</taxon>
        <taxon>Actinomycetota</taxon>
        <taxon>Actinomycetes</taxon>
        <taxon>Kineosporiales</taxon>
        <taxon>Kineosporiaceae</taxon>
        <taxon>Pseudokineococcus</taxon>
    </lineage>
</organism>
<dbReference type="InterPro" id="IPR000253">
    <property type="entry name" value="FHA_dom"/>
</dbReference>
<keyword evidence="5" id="KW-1185">Reference proteome</keyword>
<gene>
    <name evidence="4" type="ORF">EDC03_2498</name>
</gene>
<dbReference type="RefSeq" id="WP_123380567.1">
    <property type="nucleotide sequence ID" value="NZ_RJKN01000006.1"/>
</dbReference>
<dbReference type="InterPro" id="IPR050923">
    <property type="entry name" value="Cell_Proc_Reg/RNA_Proc"/>
</dbReference>
<evidence type="ECO:0000256" key="2">
    <source>
        <dbReference type="SAM" id="MobiDB-lite"/>
    </source>
</evidence>
<proteinExistence type="predicted"/>
<dbReference type="FunCoup" id="A0A3N1GWX6">
    <property type="interactions" value="1"/>
</dbReference>
<dbReference type="PANTHER" id="PTHR23308">
    <property type="entry name" value="NUCLEAR INHIBITOR OF PROTEIN PHOSPHATASE-1"/>
    <property type="match status" value="1"/>
</dbReference>
<keyword evidence="1" id="KW-0597">Phosphoprotein</keyword>
<dbReference type="AlphaFoldDB" id="A0A3N1GWX6"/>
<dbReference type="Gene3D" id="3.30.2320.60">
    <property type="entry name" value="FhaA, phosphopeptide-binding domain (DUF3662)"/>
    <property type="match status" value="1"/>
</dbReference>
<dbReference type="SUPFAM" id="SSF49879">
    <property type="entry name" value="SMAD/FHA domain"/>
    <property type="match status" value="1"/>
</dbReference>
<dbReference type="InterPro" id="IPR022128">
    <property type="entry name" value="FhaA_N"/>
</dbReference>
<evidence type="ECO:0000313" key="5">
    <source>
        <dbReference type="Proteomes" id="UP000276232"/>
    </source>
</evidence>
<evidence type="ECO:0000259" key="3">
    <source>
        <dbReference type="PROSITE" id="PS50006"/>
    </source>
</evidence>
<dbReference type="PROSITE" id="PS50006">
    <property type="entry name" value="FHA_DOMAIN"/>
    <property type="match status" value="1"/>
</dbReference>
<dbReference type="InterPro" id="IPR042287">
    <property type="entry name" value="FhaA_N_sf"/>
</dbReference>
<dbReference type="Pfam" id="PF12401">
    <property type="entry name" value="FhaA_N"/>
    <property type="match status" value="1"/>
</dbReference>
<evidence type="ECO:0000256" key="1">
    <source>
        <dbReference type="ARBA" id="ARBA00022553"/>
    </source>
</evidence>
<feature type="domain" description="FHA" evidence="3">
    <location>
        <begin position="155"/>
        <end position="204"/>
    </location>
</feature>
<feature type="region of interest" description="Disordered" evidence="2">
    <location>
        <begin position="226"/>
        <end position="250"/>
    </location>
</feature>
<dbReference type="CDD" id="cd00060">
    <property type="entry name" value="FHA"/>
    <property type="match status" value="1"/>
</dbReference>
<accession>A0A3N1GWX6</accession>
<dbReference type="EMBL" id="RJKN01000006">
    <property type="protein sequence ID" value="ROP34679.1"/>
    <property type="molecule type" value="Genomic_DNA"/>
</dbReference>
<protein>
    <submittedName>
        <fullName evidence="4">Type III secretion system (T3SS) inner membrane Yop/YscD-like protein</fullName>
    </submittedName>
</protein>